<reference evidence="4 6" key="1">
    <citation type="submission" date="2016-11" db="EMBL/GenBank/DDBJ databases">
        <authorList>
            <person name="Jaros S."/>
            <person name="Januszkiewicz K."/>
            <person name="Wedrychowicz H."/>
        </authorList>
    </citation>
    <scope>NUCLEOTIDE SEQUENCE [LARGE SCALE GENOMIC DNA]</scope>
    <source>
        <strain evidence="4">NVI 5450</strain>
    </source>
</reference>
<gene>
    <name evidence="3" type="ORF">MT2528_1148</name>
    <name evidence="4" type="ORF">NVI5450_1118</name>
</gene>
<accession>A0A090K701</accession>
<evidence type="ECO:0000313" key="4">
    <source>
        <dbReference type="EMBL" id="SGY90397.1"/>
    </source>
</evidence>
<organism evidence="4 6">
    <name type="scientific">Moritella viscosa</name>
    <dbReference type="NCBI Taxonomy" id="80854"/>
    <lineage>
        <taxon>Bacteria</taxon>
        <taxon>Pseudomonadati</taxon>
        <taxon>Pseudomonadota</taxon>
        <taxon>Gammaproteobacteria</taxon>
        <taxon>Alteromonadales</taxon>
        <taxon>Moritellaceae</taxon>
        <taxon>Moritella</taxon>
    </lineage>
</organism>
<evidence type="ECO:0000256" key="1">
    <source>
        <dbReference type="ARBA" id="ARBA00093464"/>
    </source>
</evidence>
<dbReference type="Proteomes" id="UP000183794">
    <property type="component" value="Unassembled WGS sequence"/>
</dbReference>
<evidence type="ECO:0000313" key="5">
    <source>
        <dbReference type="Proteomes" id="UP000182660"/>
    </source>
</evidence>
<reference evidence="3 5" key="2">
    <citation type="submission" date="2016-11" db="EMBL/GenBank/DDBJ databases">
        <authorList>
            <person name="Klemetsen T."/>
        </authorList>
    </citation>
    <scope>NUCLEOTIDE SEQUENCE [LARGE SCALE GENOMIC DNA]</scope>
    <source>
        <strain evidence="3">MT 2528</strain>
    </source>
</reference>
<dbReference type="Proteomes" id="UP000182660">
    <property type="component" value="Unassembled WGS sequence"/>
</dbReference>
<protein>
    <recommendedName>
        <fullName evidence="2">Macrodomain Ori protein</fullName>
    </recommendedName>
</protein>
<comment type="similarity">
    <text evidence="1">Belongs to the MaoP family.</text>
</comment>
<sequence length="125" mass="14494">MRNIGVFLDELHFPFGFTADDMFDTKEVTILENFGLTMSKLQEGSLLPLTAAEHYFLAELDGEFPITSEFSRCWRKYNSKVTRLDNNARVRQKLKRKASCDDEPELIKIADDDDDDGYTELEFEL</sequence>
<dbReference type="GeneID" id="61294874"/>
<dbReference type="Pfam" id="PF04219">
    <property type="entry name" value="DUF413"/>
    <property type="match status" value="1"/>
</dbReference>
<keyword evidence="5" id="KW-1185">Reference proteome</keyword>
<dbReference type="KEGG" id="mvs:MVIS_1564"/>
<dbReference type="OrthoDB" id="6400110at2"/>
<evidence type="ECO:0000313" key="3">
    <source>
        <dbReference type="EMBL" id="SGY86864.1"/>
    </source>
</evidence>
<dbReference type="EMBL" id="FPLJ01000031">
    <property type="protein sequence ID" value="SGY86864.1"/>
    <property type="molecule type" value="Genomic_DNA"/>
</dbReference>
<evidence type="ECO:0000313" key="6">
    <source>
        <dbReference type="Proteomes" id="UP000183794"/>
    </source>
</evidence>
<dbReference type="HOGENOM" id="CLU_144599_0_0_6"/>
<proteinExistence type="inferred from homology"/>
<dbReference type="EMBL" id="FPLD01000036">
    <property type="protein sequence ID" value="SGY90397.1"/>
    <property type="molecule type" value="Genomic_DNA"/>
</dbReference>
<dbReference type="InterPro" id="IPR007335">
    <property type="entry name" value="DUF413"/>
</dbReference>
<dbReference type="AlphaFoldDB" id="A0A090K701"/>
<name>A0A090K701_9GAMM</name>
<evidence type="ECO:0000256" key="2">
    <source>
        <dbReference type="ARBA" id="ARBA00093628"/>
    </source>
</evidence>
<dbReference type="RefSeq" id="WP_045109873.1">
    <property type="nucleotide sequence ID" value="NZ_CAWQZC010000041.1"/>
</dbReference>
<dbReference type="PATRIC" id="fig|80854.5.peg.1664"/>